<comment type="caution">
    <text evidence="1">The sequence shown here is derived from an EMBL/GenBank/DDBJ whole genome shotgun (WGS) entry which is preliminary data.</text>
</comment>
<sequence length="358" mass="41497">MCELWIVKLVNKLHSATGLLLLFLVLNGCARKYHMAASPVSIEKKIPDYSKTSYWAALPGLQDPSDSIPLPLRDVYTRDTSIDVFFVHPTSYTQHEAVEWNADADDVEINAKTDRTSILYQASVFNRYNVYAPRYRQAHIQAYFTTDTVLAKQAFDLAYSDVRRAFEYYLQHYNNGKPVIIASHSQGTTHAKRLLREFFDNTPLKDKLVVAYLIGINVEPDYFPTLQPCKDSLQTGCFVGWRTFRRGFEPDYGPSARTSVVVNPLSWTLDTSYVPERYHRGAILRNFNEIAPEVNDAVVYKDLLWISRPRFPGSKFYRARNYHIGDINLFYINIRENLDQRVRAFRKTKNHEEAFLRP</sequence>
<dbReference type="SUPFAM" id="SSF53474">
    <property type="entry name" value="alpha/beta-Hydrolases"/>
    <property type="match status" value="1"/>
</dbReference>
<dbReference type="Pfam" id="PF11288">
    <property type="entry name" value="DUF3089"/>
    <property type="match status" value="1"/>
</dbReference>
<dbReference type="STRING" id="1349421.OI18_00970"/>
<dbReference type="AlphaFoldDB" id="A0A0C1IQ61"/>
<evidence type="ECO:0008006" key="3">
    <source>
        <dbReference type="Google" id="ProtNLM"/>
    </source>
</evidence>
<dbReference type="InterPro" id="IPR021440">
    <property type="entry name" value="DUF3089"/>
</dbReference>
<dbReference type="Proteomes" id="UP000031408">
    <property type="component" value="Unassembled WGS sequence"/>
</dbReference>
<proteinExistence type="predicted"/>
<dbReference type="EMBL" id="JSVC01000001">
    <property type="protein sequence ID" value="KIC96360.1"/>
    <property type="molecule type" value="Genomic_DNA"/>
</dbReference>
<evidence type="ECO:0000313" key="2">
    <source>
        <dbReference type="Proteomes" id="UP000031408"/>
    </source>
</evidence>
<accession>A0A0C1IQ61</accession>
<gene>
    <name evidence="1" type="ORF">OI18_00970</name>
</gene>
<keyword evidence="2" id="KW-1185">Reference proteome</keyword>
<dbReference type="InterPro" id="IPR029058">
    <property type="entry name" value="AB_hydrolase_fold"/>
</dbReference>
<name>A0A0C1IQ61_9BACT</name>
<evidence type="ECO:0000313" key="1">
    <source>
        <dbReference type="EMBL" id="KIC96360.1"/>
    </source>
</evidence>
<protein>
    <recommendedName>
        <fullName evidence="3">DUF3089 domain-containing protein</fullName>
    </recommendedName>
</protein>
<organism evidence="1 2">
    <name type="scientific">Flavihumibacter solisilvae</name>
    <dbReference type="NCBI Taxonomy" id="1349421"/>
    <lineage>
        <taxon>Bacteria</taxon>
        <taxon>Pseudomonadati</taxon>
        <taxon>Bacteroidota</taxon>
        <taxon>Chitinophagia</taxon>
        <taxon>Chitinophagales</taxon>
        <taxon>Chitinophagaceae</taxon>
        <taxon>Flavihumibacter</taxon>
    </lineage>
</organism>
<reference evidence="1 2" key="1">
    <citation type="submission" date="2014-11" db="EMBL/GenBank/DDBJ databases">
        <title>Genome sequence of Flavihumibacter solisilvae 3-3.</title>
        <authorList>
            <person name="Zhou G."/>
            <person name="Li M."/>
            <person name="Wang G."/>
        </authorList>
    </citation>
    <scope>NUCLEOTIDE SEQUENCE [LARGE SCALE GENOMIC DNA]</scope>
    <source>
        <strain evidence="1 2">3-3</strain>
    </source>
</reference>